<keyword evidence="2" id="KW-0472">Membrane</keyword>
<dbReference type="InterPro" id="IPR025403">
    <property type="entry name" value="TgpA-like_C"/>
</dbReference>
<evidence type="ECO:0000256" key="1">
    <source>
        <dbReference type="SAM" id="MobiDB-lite"/>
    </source>
</evidence>
<dbReference type="Gene3D" id="3.10.620.30">
    <property type="match status" value="1"/>
</dbReference>
<organism evidence="4 5">
    <name type="scientific">Amycolatopsis eburnea</name>
    <dbReference type="NCBI Taxonomy" id="2267691"/>
    <lineage>
        <taxon>Bacteria</taxon>
        <taxon>Bacillati</taxon>
        <taxon>Actinomycetota</taxon>
        <taxon>Actinomycetes</taxon>
        <taxon>Pseudonocardiales</taxon>
        <taxon>Pseudonocardiaceae</taxon>
        <taxon>Amycolatopsis</taxon>
    </lineage>
</organism>
<evidence type="ECO:0000313" key="4">
    <source>
        <dbReference type="EMBL" id="RSD12114.1"/>
    </source>
</evidence>
<dbReference type="InterPro" id="IPR038765">
    <property type="entry name" value="Papain-like_cys_pep_sf"/>
</dbReference>
<dbReference type="AlphaFoldDB" id="A0A3R9EM53"/>
<feature type="transmembrane region" description="Helical" evidence="2">
    <location>
        <begin position="74"/>
        <end position="93"/>
    </location>
</feature>
<accession>A0A3R9EM53</accession>
<evidence type="ECO:0000259" key="3">
    <source>
        <dbReference type="SMART" id="SM00460"/>
    </source>
</evidence>
<dbReference type="PANTHER" id="PTHR42736:SF1">
    <property type="entry name" value="PROTEIN-GLUTAMINE GAMMA-GLUTAMYLTRANSFERASE"/>
    <property type="match status" value="1"/>
</dbReference>
<dbReference type="InterPro" id="IPR002931">
    <property type="entry name" value="Transglutaminase-like"/>
</dbReference>
<dbReference type="InterPro" id="IPR052901">
    <property type="entry name" value="Bact_TGase-like"/>
</dbReference>
<name>A0A3R9EM53_9PSEU</name>
<feature type="domain" description="Transglutaminase-like" evidence="3">
    <location>
        <begin position="447"/>
        <end position="517"/>
    </location>
</feature>
<feature type="transmembrane region" description="Helical" evidence="2">
    <location>
        <begin position="44"/>
        <end position="62"/>
    </location>
</feature>
<feature type="region of interest" description="Disordered" evidence="1">
    <location>
        <begin position="543"/>
        <end position="563"/>
    </location>
</feature>
<dbReference type="Proteomes" id="UP000267081">
    <property type="component" value="Unassembled WGS sequence"/>
</dbReference>
<evidence type="ECO:0000256" key="2">
    <source>
        <dbReference type="SAM" id="Phobius"/>
    </source>
</evidence>
<dbReference type="EMBL" id="RSEC01000059">
    <property type="protein sequence ID" value="RSD12114.1"/>
    <property type="molecule type" value="Genomic_DNA"/>
</dbReference>
<comment type="caution">
    <text evidence="4">The sequence shown here is derived from an EMBL/GenBank/DDBJ whole genome shotgun (WGS) entry which is preliminary data.</text>
</comment>
<dbReference type="PANTHER" id="PTHR42736">
    <property type="entry name" value="PROTEIN-GLUTAMINE GAMMA-GLUTAMYLTRANSFERASE"/>
    <property type="match status" value="1"/>
</dbReference>
<evidence type="ECO:0000313" key="5">
    <source>
        <dbReference type="Proteomes" id="UP000267081"/>
    </source>
</evidence>
<dbReference type="OrthoDB" id="9804023at2"/>
<feature type="transmembrane region" description="Helical" evidence="2">
    <location>
        <begin position="134"/>
        <end position="152"/>
    </location>
</feature>
<dbReference type="Pfam" id="PF01841">
    <property type="entry name" value="Transglut_core"/>
    <property type="match status" value="1"/>
</dbReference>
<dbReference type="InterPro" id="IPR021878">
    <property type="entry name" value="TgpA_N"/>
</dbReference>
<dbReference type="Pfam" id="PF13559">
    <property type="entry name" value="DUF4129"/>
    <property type="match status" value="1"/>
</dbReference>
<sequence length="710" mass="75000">MAARRGRRHPRGTRVAAGVDRVAVAGVLGSGAVAGLLFTPVFGFTAVFVPVLVVVVLAYACAELSARWPKTAPYRPLLVLVAGLLGLVEAVAFPTTLAGLPTGGSLAVLVRGATEGWLLTLQSTWPARPVPEQLLFVPLAVLLASVIGLEVLLRLRKPLPALLPGVLVAALSQAYQPLSGPAAIGAAVLYAGVAALALSSRPRGWLVVSTVAGLLAGAVALGVLDPAGRDPARLTDRQVAPLAQHGLGNPLDQIGERIARPGAEVFRYRGDAPVDRWRLAVLDGFDGANWSTDLRLRRLGQHLGSASGGTTRTADVRVTGLPGPWLPSQPVPTGVTGVDPLVDQTAGALLLDPPAADPRYRLTWSSPDVDAARLEGAEVDAKAEGGLGDLGQVPPDVEQLARDAVHGLRPTFQSALQLERFLSTNYQVAVGTDLPTGHGWPQLRRFLLDTRRGTSEQFAASYVALARLTGIPARLVVGFSGSSEVDGDFRVVRNRDVLAWPEVAVDGVGWVPLDPTAAAAKTGQQTGLAKATALARQQLPPEQQLRPPQLPPNHQEADDASDATGGTIRWGVVAAIVVGALLACWLWGVPLAKGIRARRRRRSTGADGVIGAWAEARDRLRADGVPYRVGMTPRDLAELAGEGTREPITRLGKVVDMALWSGVPVTEGAVSRAWQEVGELRRSLATRPWTTRLRAALDPRTLLPPTRRRP</sequence>
<keyword evidence="2" id="KW-1133">Transmembrane helix</keyword>
<feature type="transmembrane region" description="Helical" evidence="2">
    <location>
        <begin position="570"/>
        <end position="592"/>
    </location>
</feature>
<dbReference type="SMART" id="SM00460">
    <property type="entry name" value="TGc"/>
    <property type="match status" value="1"/>
</dbReference>
<dbReference type="SUPFAM" id="SSF54001">
    <property type="entry name" value="Cysteine proteinases"/>
    <property type="match status" value="1"/>
</dbReference>
<keyword evidence="2" id="KW-0812">Transmembrane</keyword>
<proteinExistence type="predicted"/>
<reference evidence="4 5" key="1">
    <citation type="submission" date="2018-12" db="EMBL/GenBank/DDBJ databases">
        <title>Amycolatopsis eburnea sp. nov. actinomycete associate with arbuscular mycorrhiza fungal spore.</title>
        <authorList>
            <person name="Lumyong S."/>
            <person name="Chaiya L."/>
        </authorList>
    </citation>
    <scope>NUCLEOTIDE SEQUENCE [LARGE SCALE GENOMIC DNA]</scope>
    <source>
        <strain evidence="4 5">GLM-1</strain>
    </source>
</reference>
<feature type="transmembrane region" description="Helical" evidence="2">
    <location>
        <begin position="205"/>
        <end position="224"/>
    </location>
</feature>
<protein>
    <submittedName>
        <fullName evidence="4">DUF4129 domain-containing protein</fullName>
    </submittedName>
</protein>
<gene>
    <name evidence="4" type="ORF">EIY87_34950</name>
</gene>
<feature type="transmembrane region" description="Helical" evidence="2">
    <location>
        <begin position="159"/>
        <end position="175"/>
    </location>
</feature>
<keyword evidence="5" id="KW-1185">Reference proteome</keyword>
<dbReference type="Pfam" id="PF11992">
    <property type="entry name" value="TgpA_N"/>
    <property type="match status" value="1"/>
</dbReference>
<feature type="transmembrane region" description="Helical" evidence="2">
    <location>
        <begin position="21"/>
        <end position="38"/>
    </location>
</feature>
<feature type="transmembrane region" description="Helical" evidence="2">
    <location>
        <begin position="181"/>
        <end position="198"/>
    </location>
</feature>